<protein>
    <submittedName>
        <fullName evidence="2">PCQ3_20</fullName>
    </submittedName>
</protein>
<keyword evidence="3" id="KW-1185">Reference proteome</keyword>
<dbReference type="InterPro" id="IPR002711">
    <property type="entry name" value="HNH"/>
</dbReference>
<evidence type="ECO:0000259" key="1">
    <source>
        <dbReference type="SMART" id="SM00507"/>
    </source>
</evidence>
<dbReference type="SMART" id="SM00507">
    <property type="entry name" value="HNHc"/>
    <property type="match status" value="1"/>
</dbReference>
<feature type="domain" description="HNH nuclease" evidence="1">
    <location>
        <begin position="32"/>
        <end position="82"/>
    </location>
</feature>
<dbReference type="PANTHER" id="PTHR33877:SF2">
    <property type="entry name" value="OS07G0170200 PROTEIN"/>
    <property type="match status" value="1"/>
</dbReference>
<dbReference type="Gene3D" id="1.10.30.50">
    <property type="match status" value="1"/>
</dbReference>
<dbReference type="STRING" id="1230454.C461_04367"/>
<reference evidence="2 3" key="1">
    <citation type="journal article" date="2014" name="PLoS Genet.">
        <title>Phylogenetically driven sequencing of extremely halophilic archaea reveals strategies for static and dynamic osmo-response.</title>
        <authorList>
            <person name="Becker E.A."/>
            <person name="Seitzer P.M."/>
            <person name="Tritt A."/>
            <person name="Larsen D."/>
            <person name="Krusor M."/>
            <person name="Yao A.I."/>
            <person name="Wu D."/>
            <person name="Madern D."/>
            <person name="Eisen J.A."/>
            <person name="Darling A.E."/>
            <person name="Facciotti M.T."/>
        </authorList>
    </citation>
    <scope>NUCLEOTIDE SEQUENCE [LARGE SCALE GENOMIC DNA]</scope>
    <source>
        <strain evidence="2 3">JCM 13560</strain>
    </source>
</reference>
<accession>M0PGW7</accession>
<dbReference type="PANTHER" id="PTHR33877">
    <property type="entry name" value="SLL1193 PROTEIN"/>
    <property type="match status" value="1"/>
</dbReference>
<dbReference type="InterPro" id="IPR003615">
    <property type="entry name" value="HNH_nuc"/>
</dbReference>
<gene>
    <name evidence="2" type="ORF">C461_04367</name>
</gene>
<dbReference type="InterPro" id="IPR052892">
    <property type="entry name" value="NA-targeting_endonuclease"/>
</dbReference>
<dbReference type="Proteomes" id="UP000011575">
    <property type="component" value="Unassembled WGS sequence"/>
</dbReference>
<comment type="caution">
    <text evidence="2">The sequence shown here is derived from an EMBL/GenBank/DDBJ whole genome shotgun (WGS) entry which is preliminary data.</text>
</comment>
<name>M0PGW7_9EURY</name>
<dbReference type="AlphaFoldDB" id="M0PGW7"/>
<sequence>MTQHYREEIYKRGDAAVVLQRKAYRTNSLSTQVRNAVLDRDGNKCRRCGSTEILEVHHIIPYSRGGKDEVQNLATLCQECHRAATLTRSSSGEVPAYPPGEFEAWLEDDLDICGAKTTKKTLCQNPAGSCPHHE</sequence>
<evidence type="ECO:0000313" key="3">
    <source>
        <dbReference type="Proteomes" id="UP000011575"/>
    </source>
</evidence>
<organism evidence="2 3">
    <name type="scientific">Halorubrum aidingense JCM 13560</name>
    <dbReference type="NCBI Taxonomy" id="1230454"/>
    <lineage>
        <taxon>Archaea</taxon>
        <taxon>Methanobacteriati</taxon>
        <taxon>Methanobacteriota</taxon>
        <taxon>Stenosarchaea group</taxon>
        <taxon>Halobacteria</taxon>
        <taxon>Halobacteriales</taxon>
        <taxon>Haloferacaceae</taxon>
        <taxon>Halorubrum</taxon>
    </lineage>
</organism>
<dbReference type="EMBL" id="AOJI01000017">
    <property type="protein sequence ID" value="EMA68834.1"/>
    <property type="molecule type" value="Genomic_DNA"/>
</dbReference>
<evidence type="ECO:0000313" key="2">
    <source>
        <dbReference type="EMBL" id="EMA68834.1"/>
    </source>
</evidence>
<dbReference type="GO" id="GO:0004519">
    <property type="term" value="F:endonuclease activity"/>
    <property type="evidence" value="ECO:0007669"/>
    <property type="project" value="InterPro"/>
</dbReference>
<dbReference type="CDD" id="cd00085">
    <property type="entry name" value="HNHc"/>
    <property type="match status" value="1"/>
</dbReference>
<dbReference type="Pfam" id="PF01844">
    <property type="entry name" value="HNH"/>
    <property type="match status" value="1"/>
</dbReference>
<proteinExistence type="predicted"/>
<dbReference type="GO" id="GO:0008270">
    <property type="term" value="F:zinc ion binding"/>
    <property type="evidence" value="ECO:0007669"/>
    <property type="project" value="InterPro"/>
</dbReference>
<dbReference type="GO" id="GO:0003676">
    <property type="term" value="F:nucleic acid binding"/>
    <property type="evidence" value="ECO:0007669"/>
    <property type="project" value="InterPro"/>
</dbReference>